<protein>
    <recommendedName>
        <fullName evidence="7">MASE1 domain-containing protein</fullName>
    </recommendedName>
</protein>
<dbReference type="Pfam" id="PF05231">
    <property type="entry name" value="MASE1"/>
    <property type="match status" value="1"/>
</dbReference>
<dbReference type="PANTHER" id="PTHR45530:SF3">
    <property type="entry name" value="TWO-COMPONENT SYSTEM NARL FAMILY SENSOR HISTIDINE KINASE BARA"/>
    <property type="match status" value="1"/>
</dbReference>
<keyword evidence="9" id="KW-1185">Reference proteome</keyword>
<keyword evidence="5 6" id="KW-0472">Membrane</keyword>
<feature type="transmembrane region" description="Helical" evidence="6">
    <location>
        <begin position="256"/>
        <end position="272"/>
    </location>
</feature>
<reference evidence="8" key="1">
    <citation type="submission" date="2022-09" db="EMBL/GenBank/DDBJ databases">
        <title>Actin cytoskeleton and complex cell architecture in an #Asgard archaeon.</title>
        <authorList>
            <person name="Ponce Toledo R.I."/>
            <person name="Schleper C."/>
            <person name="Rodrigues Oliveira T."/>
            <person name="Wollweber F."/>
            <person name="Xu J."/>
            <person name="Rittmann S."/>
            <person name="Klingl A."/>
            <person name="Pilhofer M."/>
        </authorList>
    </citation>
    <scope>NUCLEOTIDE SEQUENCE</scope>
    <source>
        <strain evidence="8">B-35</strain>
    </source>
</reference>
<feature type="transmembrane region" description="Helical" evidence="6">
    <location>
        <begin position="70"/>
        <end position="89"/>
    </location>
</feature>
<evidence type="ECO:0000313" key="8">
    <source>
        <dbReference type="EMBL" id="UYP44286.1"/>
    </source>
</evidence>
<feature type="transmembrane region" description="Helical" evidence="6">
    <location>
        <begin position="174"/>
        <end position="194"/>
    </location>
</feature>
<dbReference type="Proteomes" id="UP001208689">
    <property type="component" value="Chromosome"/>
</dbReference>
<evidence type="ECO:0000256" key="5">
    <source>
        <dbReference type="ARBA" id="ARBA00023136"/>
    </source>
</evidence>
<sequence length="391" mass="44262">MLNKIRISYQTKLSKTGKIVLANIFITLFIIFLGRISFILIQDTTDVVFPLYLPAGFTFLFLFKKSKFHLIGIWIGTFIEALVNMKTMIGNINFSLIIVVALIASGNSLQPFIISTSFEKKWIREDFLIHPSSLIKFLLVAILSCLSAGIIGSSALIFGSYLPVDAFFSSVFSWWLSDLAAILIISPIFLTKSYPNSIDWHNYRKVGELIVFLGLSIVFQLIILVGVGISIDFNHFEYLILPLIIWAVFRFSPQIAVNHMVLVSLSMIYGILNGDAPFSSNDIDQAVLLSQFYLFIIAFTNLLLMALVAERFQITLQLKDYTENLEVKVQDTVKRMKVLSGFLPMCASCKKIRNDDGTWDNLEQFIDQHSQAKLTHSYCPDCSKKILDELD</sequence>
<organism evidence="8 9">
    <name type="scientific">Candidatus Lokiarchaeum ossiferum</name>
    <dbReference type="NCBI Taxonomy" id="2951803"/>
    <lineage>
        <taxon>Archaea</taxon>
        <taxon>Promethearchaeati</taxon>
        <taxon>Promethearchaeota</taxon>
        <taxon>Promethearchaeia</taxon>
        <taxon>Promethearchaeales</taxon>
        <taxon>Promethearchaeaceae</taxon>
        <taxon>Candidatus Lokiarchaeum</taxon>
    </lineage>
</organism>
<feature type="transmembrane region" description="Helical" evidence="6">
    <location>
        <begin position="47"/>
        <end position="63"/>
    </location>
</feature>
<feature type="transmembrane region" description="Helical" evidence="6">
    <location>
        <begin position="292"/>
        <end position="309"/>
    </location>
</feature>
<evidence type="ECO:0000259" key="7">
    <source>
        <dbReference type="Pfam" id="PF05231"/>
    </source>
</evidence>
<feature type="transmembrane region" description="Helical" evidence="6">
    <location>
        <begin position="95"/>
        <end position="116"/>
    </location>
</feature>
<feature type="transmembrane region" description="Helical" evidence="6">
    <location>
        <begin position="137"/>
        <end position="162"/>
    </location>
</feature>
<keyword evidence="2" id="KW-1003">Cell membrane</keyword>
<feature type="transmembrane region" description="Helical" evidence="6">
    <location>
        <begin position="206"/>
        <end position="227"/>
    </location>
</feature>
<dbReference type="EMBL" id="CP104013">
    <property type="protein sequence ID" value="UYP44286.1"/>
    <property type="molecule type" value="Genomic_DNA"/>
</dbReference>
<feature type="transmembrane region" description="Helical" evidence="6">
    <location>
        <begin position="20"/>
        <end position="41"/>
    </location>
</feature>
<keyword evidence="3 6" id="KW-0812">Transmembrane</keyword>
<evidence type="ECO:0000256" key="6">
    <source>
        <dbReference type="SAM" id="Phobius"/>
    </source>
</evidence>
<keyword evidence="4 6" id="KW-1133">Transmembrane helix</keyword>
<comment type="subcellular location">
    <subcellularLocation>
        <location evidence="1">Cell membrane</location>
        <topology evidence="1">Multi-pass membrane protein</topology>
    </subcellularLocation>
</comment>
<evidence type="ECO:0000256" key="2">
    <source>
        <dbReference type="ARBA" id="ARBA00022475"/>
    </source>
</evidence>
<feature type="domain" description="MASE1" evidence="7">
    <location>
        <begin position="24"/>
        <end position="311"/>
    </location>
</feature>
<evidence type="ECO:0000313" key="9">
    <source>
        <dbReference type="Proteomes" id="UP001208689"/>
    </source>
</evidence>
<name>A0ABY6HLK3_9ARCH</name>
<dbReference type="PANTHER" id="PTHR45530">
    <property type="entry name" value="SENSORY TRANSDUCTION HISTIDINE KINASE"/>
    <property type="match status" value="1"/>
</dbReference>
<dbReference type="InterPro" id="IPR007895">
    <property type="entry name" value="MASE1"/>
</dbReference>
<evidence type="ECO:0000256" key="4">
    <source>
        <dbReference type="ARBA" id="ARBA00022989"/>
    </source>
</evidence>
<gene>
    <name evidence="8" type="ORF">NEF87_000571</name>
</gene>
<accession>A0ABY6HLK3</accession>
<proteinExistence type="predicted"/>
<evidence type="ECO:0000256" key="1">
    <source>
        <dbReference type="ARBA" id="ARBA00004651"/>
    </source>
</evidence>
<evidence type="ECO:0000256" key="3">
    <source>
        <dbReference type="ARBA" id="ARBA00022692"/>
    </source>
</evidence>